<dbReference type="InterPro" id="IPR043519">
    <property type="entry name" value="NT_sf"/>
</dbReference>
<organism evidence="1 2">
    <name type="scientific">Luteitalea pratensis</name>
    <dbReference type="NCBI Taxonomy" id="1855912"/>
    <lineage>
        <taxon>Bacteria</taxon>
        <taxon>Pseudomonadati</taxon>
        <taxon>Acidobacteriota</taxon>
        <taxon>Vicinamibacteria</taxon>
        <taxon>Vicinamibacterales</taxon>
        <taxon>Vicinamibacteraceae</taxon>
        <taxon>Luteitalea</taxon>
    </lineage>
</organism>
<dbReference type="STRING" id="1855912.LuPra_01652"/>
<sequence length="124" mass="13893">MVELARDFDEFFSCLTAHNVEFVIVGAYALAFHGVPRFTGDIDVLIRPNRILQMGVEPVQIHVISSVSGVTWDEAWEGRKVGPWGDHELPFIGRREFIRNKRASGRLKDLADIEALGDDDPASD</sequence>
<evidence type="ECO:0008006" key="3">
    <source>
        <dbReference type="Google" id="ProtNLM"/>
    </source>
</evidence>
<name>A0A143PIP7_LUTPR</name>
<keyword evidence="2" id="KW-1185">Reference proteome</keyword>
<reference evidence="1 2" key="1">
    <citation type="journal article" date="2016" name="Genome Announc.">
        <title>First Complete Genome Sequence of a Subdivision 6 Acidobacterium Strain.</title>
        <authorList>
            <person name="Huang S."/>
            <person name="Vieira S."/>
            <person name="Bunk B."/>
            <person name="Riedel T."/>
            <person name="Sproer C."/>
            <person name="Overmann J."/>
        </authorList>
    </citation>
    <scope>NUCLEOTIDE SEQUENCE [LARGE SCALE GENOMIC DNA]</scope>
    <source>
        <strain evidence="2">DSM 100886 HEG_-6_39</strain>
    </source>
</reference>
<dbReference type="RefSeq" id="WP_234800788.1">
    <property type="nucleotide sequence ID" value="NZ_CP015136.1"/>
</dbReference>
<dbReference type="Proteomes" id="UP000076079">
    <property type="component" value="Chromosome"/>
</dbReference>
<dbReference type="AlphaFoldDB" id="A0A143PIP7"/>
<dbReference type="Gene3D" id="3.30.460.40">
    <property type="match status" value="1"/>
</dbReference>
<evidence type="ECO:0000313" key="2">
    <source>
        <dbReference type="Proteomes" id="UP000076079"/>
    </source>
</evidence>
<evidence type="ECO:0000313" key="1">
    <source>
        <dbReference type="EMBL" id="AMY08452.1"/>
    </source>
</evidence>
<dbReference type="SUPFAM" id="SSF81301">
    <property type="entry name" value="Nucleotidyltransferase"/>
    <property type="match status" value="1"/>
</dbReference>
<dbReference type="KEGG" id="abac:LuPra_01652"/>
<dbReference type="EMBL" id="CP015136">
    <property type="protein sequence ID" value="AMY08452.1"/>
    <property type="molecule type" value="Genomic_DNA"/>
</dbReference>
<accession>A0A143PIP7</accession>
<protein>
    <recommendedName>
        <fullName evidence="3">Nucleotidyltransferase</fullName>
    </recommendedName>
</protein>
<reference evidence="2" key="2">
    <citation type="submission" date="2016-04" db="EMBL/GenBank/DDBJ databases">
        <title>First Complete Genome Sequence of a Subdivision 6 Acidobacterium.</title>
        <authorList>
            <person name="Huang S."/>
            <person name="Vieira S."/>
            <person name="Bunk B."/>
            <person name="Riedel T."/>
            <person name="Sproeer C."/>
            <person name="Overmann J."/>
        </authorList>
    </citation>
    <scope>NUCLEOTIDE SEQUENCE [LARGE SCALE GENOMIC DNA]</scope>
    <source>
        <strain evidence="2">DSM 100886 HEG_-6_39</strain>
    </source>
</reference>
<gene>
    <name evidence="1" type="ORF">LuPra_01652</name>
</gene>
<proteinExistence type="predicted"/>